<organism evidence="1 2">
    <name type="scientific">Bacillus cereus</name>
    <dbReference type="NCBI Taxonomy" id="1396"/>
    <lineage>
        <taxon>Bacteria</taxon>
        <taxon>Bacillati</taxon>
        <taxon>Bacillota</taxon>
        <taxon>Bacilli</taxon>
        <taxon>Bacillales</taxon>
        <taxon>Bacillaceae</taxon>
        <taxon>Bacillus</taxon>
        <taxon>Bacillus cereus group</taxon>
    </lineage>
</organism>
<comment type="caution">
    <text evidence="1">The sequence shown here is derived from an EMBL/GenBank/DDBJ whole genome shotgun (WGS) entry which is preliminary data.</text>
</comment>
<evidence type="ECO:0000313" key="1">
    <source>
        <dbReference type="EMBL" id="KZD51144.1"/>
    </source>
</evidence>
<name>A0A162NT33_BACCE</name>
<sequence length="40" mass="4807">MVGVFKEEKIKFIDCKGEEVILKIKDIKSREEELRLFYSD</sequence>
<proteinExistence type="predicted"/>
<dbReference type="AlphaFoldDB" id="A0A162NT33"/>
<dbReference type="PATRIC" id="fig|1396.535.peg.3603"/>
<gene>
    <name evidence="1" type="ORF">B4088_6046</name>
</gene>
<protein>
    <submittedName>
        <fullName evidence="1">Uncharacterized protein</fullName>
    </submittedName>
</protein>
<evidence type="ECO:0000313" key="2">
    <source>
        <dbReference type="Proteomes" id="UP000076482"/>
    </source>
</evidence>
<reference evidence="1 2" key="1">
    <citation type="submission" date="2015-09" db="EMBL/GenBank/DDBJ databases">
        <title>Bacillus cereus food isolates.</title>
        <authorList>
            <person name="Boekhorst J."/>
        </authorList>
    </citation>
    <scope>NUCLEOTIDE SEQUENCE [LARGE SCALE GENOMIC DNA]</scope>
    <source>
        <strain evidence="1 2">B4088</strain>
    </source>
</reference>
<dbReference type="Proteomes" id="UP000076482">
    <property type="component" value="Unassembled WGS sequence"/>
</dbReference>
<accession>A0A162NT33</accession>
<dbReference type="EMBL" id="LJKE01000125">
    <property type="protein sequence ID" value="KZD51144.1"/>
    <property type="molecule type" value="Genomic_DNA"/>
</dbReference>